<evidence type="ECO:0000313" key="2">
    <source>
        <dbReference type="Proteomes" id="UP001178507"/>
    </source>
</evidence>
<gene>
    <name evidence="1" type="ORF">EVOR1521_LOCUS13291</name>
</gene>
<evidence type="ECO:0008006" key="3">
    <source>
        <dbReference type="Google" id="ProtNLM"/>
    </source>
</evidence>
<dbReference type="EMBL" id="CAUJNA010001469">
    <property type="protein sequence ID" value="CAJ1387159.1"/>
    <property type="molecule type" value="Genomic_DNA"/>
</dbReference>
<comment type="caution">
    <text evidence="1">The sequence shown here is derived from an EMBL/GenBank/DDBJ whole genome shotgun (WGS) entry which is preliminary data.</text>
</comment>
<dbReference type="Proteomes" id="UP001178507">
    <property type="component" value="Unassembled WGS sequence"/>
</dbReference>
<dbReference type="Pfam" id="PF26113">
    <property type="entry name" value="GH16_XgeA"/>
    <property type="match status" value="1"/>
</dbReference>
<dbReference type="InterPro" id="IPR050546">
    <property type="entry name" value="Glycosyl_Hydrlase_16"/>
</dbReference>
<organism evidence="1 2">
    <name type="scientific">Effrenium voratum</name>
    <dbReference type="NCBI Taxonomy" id="2562239"/>
    <lineage>
        <taxon>Eukaryota</taxon>
        <taxon>Sar</taxon>
        <taxon>Alveolata</taxon>
        <taxon>Dinophyceae</taxon>
        <taxon>Suessiales</taxon>
        <taxon>Symbiodiniaceae</taxon>
        <taxon>Effrenium</taxon>
    </lineage>
</organism>
<keyword evidence="2" id="KW-1185">Reference proteome</keyword>
<sequence>MRAGPRSPSKRMKRTSAKIFSKSYWNYFLVTMRFTHVPFGCGVWPAFWTHAPRSVWPNGGELDILEWANDFPGQVSFHTGERNKCRLHHQAMNPPGCTPMPDTNGMNYDCDTHYPSKPGASNGEAERIGHSGLPRAATILMRIPPDIRMVSRWRWLPLLSLGACFMQIPSAARKNVRGGLRHGKLGPDAPVLVFWDLDNLKPSPSVSLRSCILALGMRMNSTNTKVHIFANTHTWSRLYVAKADGSSPESGEAVDWPEGNLSQIHPDALFGPGSLLCAMRSRTGRRPEPSDLSLSGWAQSAGLLLQERGAEAVLFHLRRFLALHAATFTAVPSTFQAADRALSQSLRREVEAHRRSRGTVVVVSGDADFAHGLDFARRQGWRTARFERFAANKLLAQEK</sequence>
<proteinExistence type="predicted"/>
<accession>A0AA36II55</accession>
<dbReference type="InterPro" id="IPR013320">
    <property type="entry name" value="ConA-like_dom_sf"/>
</dbReference>
<evidence type="ECO:0000313" key="1">
    <source>
        <dbReference type="EMBL" id="CAJ1387159.1"/>
    </source>
</evidence>
<protein>
    <recommendedName>
        <fullName evidence="3">NYN domain-containing protein</fullName>
    </recommendedName>
</protein>
<name>A0AA36II55_9DINO</name>
<dbReference type="Gene3D" id="2.60.120.200">
    <property type="match status" value="1"/>
</dbReference>
<dbReference type="PANTHER" id="PTHR10963:SF24">
    <property type="entry name" value="GLYCOSIDASE C21B10.07-RELATED"/>
    <property type="match status" value="1"/>
</dbReference>
<dbReference type="AlphaFoldDB" id="A0AA36II55"/>
<dbReference type="PANTHER" id="PTHR10963">
    <property type="entry name" value="GLYCOSYL HYDROLASE-RELATED"/>
    <property type="match status" value="1"/>
</dbReference>
<dbReference type="SUPFAM" id="SSF49899">
    <property type="entry name" value="Concanavalin A-like lectins/glucanases"/>
    <property type="match status" value="1"/>
</dbReference>
<dbReference type="GO" id="GO:0009251">
    <property type="term" value="P:glucan catabolic process"/>
    <property type="evidence" value="ECO:0007669"/>
    <property type="project" value="TreeGrafter"/>
</dbReference>
<reference evidence="1" key="1">
    <citation type="submission" date="2023-08" db="EMBL/GenBank/DDBJ databases">
        <authorList>
            <person name="Chen Y."/>
            <person name="Shah S."/>
            <person name="Dougan E. K."/>
            <person name="Thang M."/>
            <person name="Chan C."/>
        </authorList>
    </citation>
    <scope>NUCLEOTIDE SEQUENCE</scope>
</reference>